<dbReference type="InterPro" id="IPR036249">
    <property type="entry name" value="Thioredoxin-like_sf"/>
</dbReference>
<dbReference type="STRING" id="1963862.B4O97_09740"/>
<reference evidence="3 4" key="1">
    <citation type="submission" date="2017-03" db="EMBL/GenBank/DDBJ databases">
        <title>Draft Genome sequence of Marispirochaeta sp. strain JC444.</title>
        <authorList>
            <person name="Shivani Y."/>
            <person name="Subhash Y."/>
            <person name="Sasikala C."/>
            <person name="Ramana C."/>
        </authorList>
    </citation>
    <scope>NUCLEOTIDE SEQUENCE [LARGE SCALE GENOMIC DNA]</scope>
    <source>
        <strain evidence="3 4">JC444</strain>
    </source>
</reference>
<evidence type="ECO:0000256" key="1">
    <source>
        <dbReference type="SAM" id="MobiDB-lite"/>
    </source>
</evidence>
<feature type="region of interest" description="Disordered" evidence="1">
    <location>
        <begin position="371"/>
        <end position="399"/>
    </location>
</feature>
<dbReference type="Gene3D" id="1.50.10.10">
    <property type="match status" value="1"/>
</dbReference>
<dbReference type="CDD" id="cd02955">
    <property type="entry name" value="SSP411"/>
    <property type="match status" value="1"/>
</dbReference>
<gene>
    <name evidence="3" type="ORF">B4O97_09740</name>
</gene>
<dbReference type="InterPro" id="IPR008928">
    <property type="entry name" value="6-hairpin_glycosidase_sf"/>
</dbReference>
<feature type="compositionally biased region" description="Low complexity" evidence="1">
    <location>
        <begin position="389"/>
        <end position="398"/>
    </location>
</feature>
<evidence type="ECO:0000259" key="2">
    <source>
        <dbReference type="Pfam" id="PF03190"/>
    </source>
</evidence>
<comment type="caution">
    <text evidence="3">The sequence shown here is derived from an EMBL/GenBank/DDBJ whole genome shotgun (WGS) entry which is preliminary data.</text>
</comment>
<keyword evidence="4" id="KW-1185">Reference proteome</keyword>
<feature type="domain" description="Spermatogenesis-associated protein 20-like TRX" evidence="2">
    <location>
        <begin position="10"/>
        <end position="171"/>
    </location>
</feature>
<proteinExistence type="predicted"/>
<accession>A0A1Y1RYH7</accession>
<protein>
    <recommendedName>
        <fullName evidence="2">Spermatogenesis-associated protein 20-like TRX domain-containing protein</fullName>
    </recommendedName>
</protein>
<organism evidence="3 4">
    <name type="scientific">Marispirochaeta aestuarii</name>
    <dbReference type="NCBI Taxonomy" id="1963862"/>
    <lineage>
        <taxon>Bacteria</taxon>
        <taxon>Pseudomonadati</taxon>
        <taxon>Spirochaetota</taxon>
        <taxon>Spirochaetia</taxon>
        <taxon>Spirochaetales</taxon>
        <taxon>Spirochaetaceae</taxon>
        <taxon>Marispirochaeta</taxon>
    </lineage>
</organism>
<name>A0A1Y1RYH7_9SPIO</name>
<dbReference type="SUPFAM" id="SSF52833">
    <property type="entry name" value="Thioredoxin-like"/>
    <property type="match status" value="1"/>
</dbReference>
<dbReference type="PANTHER" id="PTHR42899">
    <property type="entry name" value="SPERMATOGENESIS-ASSOCIATED PROTEIN 20"/>
    <property type="match status" value="1"/>
</dbReference>
<dbReference type="RefSeq" id="WP_083050422.1">
    <property type="nucleotide sequence ID" value="NZ_MWQY01000009.1"/>
</dbReference>
<dbReference type="PANTHER" id="PTHR42899:SF1">
    <property type="entry name" value="SPERMATOGENESIS-ASSOCIATED PROTEIN 20"/>
    <property type="match status" value="1"/>
</dbReference>
<evidence type="ECO:0000313" key="4">
    <source>
        <dbReference type="Proteomes" id="UP000192343"/>
    </source>
</evidence>
<dbReference type="Gene3D" id="3.40.30.10">
    <property type="entry name" value="Glutaredoxin"/>
    <property type="match status" value="1"/>
</dbReference>
<dbReference type="InterPro" id="IPR024705">
    <property type="entry name" value="Ssp411"/>
</dbReference>
<dbReference type="InterPro" id="IPR004879">
    <property type="entry name" value="Ssp411-like_TRX"/>
</dbReference>
<dbReference type="SUPFAM" id="SSF48208">
    <property type="entry name" value="Six-hairpin glycosidases"/>
    <property type="match status" value="1"/>
</dbReference>
<dbReference type="GO" id="GO:0005975">
    <property type="term" value="P:carbohydrate metabolic process"/>
    <property type="evidence" value="ECO:0007669"/>
    <property type="project" value="InterPro"/>
</dbReference>
<dbReference type="EMBL" id="MWQY01000009">
    <property type="protein sequence ID" value="ORC35442.1"/>
    <property type="molecule type" value="Genomic_DNA"/>
</dbReference>
<sequence>MRSNDSDNLNELSRSNSPYLLQHANNPVAWRMWSEQTLGEAKSRDIPLFISIGYSTCHWCHVMARESFENEDVARLLNKGFMPVKIDREERPDLDAFYMDAALRIHGSGGWPLTIFATPEGRPFFTATYLPRKGGPGRAGLLDLLPEISRLWKEERPRVLASAESVIEALKGNTDESSSRSGEFPRTRLSGLFERLSETFDPEWGGFGGAPKFPQAHLLNFMLEHARDIHGGEQYIAMVEKSLEMMRAGGIYDHIGFGFHRYSTDRQWRIPHFEKMLYDQGQLILLFINARSLTGKTEYAKTAREIIEFCCRELASPEGGFYSALDAESEGEEGKYYLWSRKEFIEILVEMVGEDEASATADRFGLREEGNWSDPVSGKSMESNILHCSPGSSDSEVSSDWDDLRRALLSRRNERRSPSTDDKILADWNALMLKALARAARVLEDSSLLRKALETEEFLRTRLRANDGRVFHSYRAGTASVGGHLDDYAFLISAYLELYHSSFDAQFLEQALSLSGIVDEDFLDSERGDYFLASREKREVPFRSKHLYDGAIPSGTSVMMDNLLLLFRITSDSGFRDRAEALLKAWADETDRAPIASTSFVAAGHYLLLGQEGSGEREIVVVGDGKESEKMLREINGRFMPGAVVLKKDAANEKLLSQCAPFTREYHANEDTGSAAYVCSGFICRKPVSRVEELRRELDELPR</sequence>
<dbReference type="AlphaFoldDB" id="A0A1Y1RYH7"/>
<evidence type="ECO:0000313" key="3">
    <source>
        <dbReference type="EMBL" id="ORC35442.1"/>
    </source>
</evidence>
<dbReference type="OrthoDB" id="9762614at2"/>
<dbReference type="InterPro" id="IPR012341">
    <property type="entry name" value="6hp_glycosidase-like_sf"/>
</dbReference>
<dbReference type="Pfam" id="PF03190">
    <property type="entry name" value="Thioredox_DsbH"/>
    <property type="match status" value="1"/>
</dbReference>
<dbReference type="PIRSF" id="PIRSF006402">
    <property type="entry name" value="UCP006402_thioredoxin"/>
    <property type="match status" value="1"/>
</dbReference>
<dbReference type="Proteomes" id="UP000192343">
    <property type="component" value="Unassembled WGS sequence"/>
</dbReference>